<dbReference type="Proteomes" id="UP001596004">
    <property type="component" value="Unassembled WGS sequence"/>
</dbReference>
<gene>
    <name evidence="2 5" type="primary">alc</name>
    <name evidence="5" type="ORF">ACFO60_15545</name>
</gene>
<dbReference type="EC" id="3.5.3.4" evidence="2"/>
<dbReference type="PANTHER" id="PTHR12045">
    <property type="entry name" value="ALLANTOICASE"/>
    <property type="match status" value="1"/>
</dbReference>
<dbReference type="SUPFAM" id="SSF49785">
    <property type="entry name" value="Galactose-binding domain-like"/>
    <property type="match status" value="2"/>
</dbReference>
<dbReference type="RefSeq" id="WP_380840943.1">
    <property type="nucleotide sequence ID" value="NZ_JBHSFP010000009.1"/>
</dbReference>
<keyword evidence="6" id="KW-1185">Reference proteome</keyword>
<dbReference type="GO" id="GO:0004037">
    <property type="term" value="F:allantoicase activity"/>
    <property type="evidence" value="ECO:0007669"/>
    <property type="project" value="UniProtKB-EC"/>
</dbReference>
<evidence type="ECO:0000313" key="5">
    <source>
        <dbReference type="EMBL" id="MFC4532185.1"/>
    </source>
</evidence>
<dbReference type="PANTHER" id="PTHR12045:SF3">
    <property type="entry name" value="INACTIVE ALLANTOICASE-RELATED"/>
    <property type="match status" value="1"/>
</dbReference>
<evidence type="ECO:0000313" key="6">
    <source>
        <dbReference type="Proteomes" id="UP001596004"/>
    </source>
</evidence>
<evidence type="ECO:0000256" key="1">
    <source>
        <dbReference type="ARBA" id="ARBA00009242"/>
    </source>
</evidence>
<protein>
    <recommendedName>
        <fullName evidence="2">Probable allantoicase</fullName>
        <ecNumber evidence="2">3.5.3.4</ecNumber>
    </recommendedName>
    <alternativeName>
        <fullName evidence="2">Allantoate amidinohydrolase</fullName>
    </alternativeName>
</protein>
<dbReference type="InterPro" id="IPR008979">
    <property type="entry name" value="Galactose-bd-like_sf"/>
</dbReference>
<accession>A0ABV9CHI7</accession>
<dbReference type="Gene3D" id="2.60.120.260">
    <property type="entry name" value="Galactose-binding domain-like"/>
    <property type="match status" value="2"/>
</dbReference>
<comment type="similarity">
    <text evidence="1 2">Belongs to the allantoicase family.</text>
</comment>
<comment type="pathway">
    <text evidence="2">Nitrogen metabolism; (S)-allantoin degradation; (S)-ureidoglycolate from allantoate (aminidohydrolase route): step 1/1.</text>
</comment>
<dbReference type="HAMAP" id="MF_00813">
    <property type="entry name" value="Allantoicase"/>
    <property type="match status" value="1"/>
</dbReference>
<dbReference type="Pfam" id="PF03561">
    <property type="entry name" value="Allantoicase"/>
    <property type="match status" value="2"/>
</dbReference>
<comment type="catalytic activity">
    <reaction evidence="2">
        <text>allantoate + H2O = (S)-ureidoglycolate + urea</text>
        <dbReference type="Rhea" id="RHEA:11016"/>
        <dbReference type="ChEBI" id="CHEBI:15377"/>
        <dbReference type="ChEBI" id="CHEBI:16199"/>
        <dbReference type="ChEBI" id="CHEBI:17536"/>
        <dbReference type="ChEBI" id="CHEBI:57296"/>
        <dbReference type="EC" id="3.5.3.4"/>
    </reaction>
</comment>
<evidence type="ECO:0000259" key="4">
    <source>
        <dbReference type="Pfam" id="PF03561"/>
    </source>
</evidence>
<feature type="domain" description="Allantoicase" evidence="4">
    <location>
        <begin position="49"/>
        <end position="198"/>
    </location>
</feature>
<feature type="region of interest" description="Disordered" evidence="3">
    <location>
        <begin position="1"/>
        <end position="25"/>
    </location>
</feature>
<evidence type="ECO:0000256" key="3">
    <source>
        <dbReference type="SAM" id="MobiDB-lite"/>
    </source>
</evidence>
<organism evidence="5 6">
    <name type="scientific">Sphaerisporangium dianthi</name>
    <dbReference type="NCBI Taxonomy" id="1436120"/>
    <lineage>
        <taxon>Bacteria</taxon>
        <taxon>Bacillati</taxon>
        <taxon>Actinomycetota</taxon>
        <taxon>Actinomycetes</taxon>
        <taxon>Streptosporangiales</taxon>
        <taxon>Streptosporangiaceae</taxon>
        <taxon>Sphaerisporangium</taxon>
    </lineage>
</organism>
<evidence type="ECO:0000256" key="2">
    <source>
        <dbReference type="HAMAP-Rule" id="MF_00813"/>
    </source>
</evidence>
<comment type="caution">
    <text evidence="5">The sequence shown here is derived from an EMBL/GenBank/DDBJ whole genome shotgun (WGS) entry which is preliminary data.</text>
</comment>
<reference evidence="6" key="1">
    <citation type="journal article" date="2019" name="Int. J. Syst. Evol. Microbiol.">
        <title>The Global Catalogue of Microorganisms (GCM) 10K type strain sequencing project: providing services to taxonomists for standard genome sequencing and annotation.</title>
        <authorList>
            <consortium name="The Broad Institute Genomics Platform"/>
            <consortium name="The Broad Institute Genome Sequencing Center for Infectious Disease"/>
            <person name="Wu L."/>
            <person name="Ma J."/>
        </authorList>
    </citation>
    <scope>NUCLEOTIDE SEQUENCE [LARGE SCALE GENOMIC DNA]</scope>
    <source>
        <strain evidence="6">CGMCC 4.7132</strain>
    </source>
</reference>
<feature type="compositionally biased region" description="Pro residues" evidence="3">
    <location>
        <begin position="7"/>
        <end position="16"/>
    </location>
</feature>
<keyword evidence="2 5" id="KW-0378">Hydrolase</keyword>
<dbReference type="EMBL" id="JBHSFP010000009">
    <property type="protein sequence ID" value="MFC4532185.1"/>
    <property type="molecule type" value="Genomic_DNA"/>
</dbReference>
<dbReference type="InterPro" id="IPR005164">
    <property type="entry name" value="Allantoicase"/>
</dbReference>
<dbReference type="InterPro" id="IPR015908">
    <property type="entry name" value="Allantoicase_dom"/>
</dbReference>
<keyword evidence="2" id="KW-0659">Purine metabolism</keyword>
<sequence length="389" mass="41217">MTTFPSARPPGEPPGPLAEAPGRGASARVVPAGDHELRRLPDLALRPYGGSVVAASDESFAERQALIRPGRPAFQAGTFGARGQVYDGWETRRRREPGHDWAVVRLGMPGVVRAVVVDTAWFTGNYPPFASVEACEMAGHPSVAELQRATWVEIVPKSPLTGDTAHTFPVSGARRFTHVRLNIFPDGGVARLRVHGEVAADLALYDGMPFDLAALENGAVVTACSDEFYSSPQNVIAPGLPRHQAEGWETARRRDGGNDWLVVRLAVPGVVRVAELDTANLVYNAPGAASLAGVHASPAADPSTGARARGEGSAGAWGEGPAYARARGGGTPGEDAGWFELLPRTPLQPDTRHRFRLPGDRAVTHVRLDIHPDGGLGRLRLWGTPAGPG</sequence>
<feature type="domain" description="Allantoicase" evidence="4">
    <location>
        <begin position="218"/>
        <end position="385"/>
    </location>
</feature>
<proteinExistence type="inferred from homology"/>
<feature type="region of interest" description="Disordered" evidence="3">
    <location>
        <begin position="297"/>
        <end position="336"/>
    </location>
</feature>
<dbReference type="NCBIfam" id="TIGR02961">
    <property type="entry name" value="allantoicase"/>
    <property type="match status" value="1"/>
</dbReference>
<name>A0ABV9CHI7_9ACTN</name>